<dbReference type="EMBL" id="PYLY01000007">
    <property type="protein sequence ID" value="PSU10011.1"/>
    <property type="molecule type" value="Genomic_DNA"/>
</dbReference>
<protein>
    <submittedName>
        <fullName evidence="1">Uncharacterized protein</fullName>
    </submittedName>
</protein>
<name>A0A2T3I0J2_9GAMM</name>
<gene>
    <name evidence="1" type="ORF">C0W81_04630</name>
</gene>
<dbReference type="RefSeq" id="WP_065189945.1">
    <property type="nucleotide sequence ID" value="NZ_LZFB01000013.1"/>
</dbReference>
<comment type="caution">
    <text evidence="1">The sequence shown here is derived from an EMBL/GenBank/DDBJ whole genome shotgun (WGS) entry which is preliminary data.</text>
</comment>
<evidence type="ECO:0000313" key="2">
    <source>
        <dbReference type="Proteomes" id="UP000241858"/>
    </source>
</evidence>
<evidence type="ECO:0000313" key="1">
    <source>
        <dbReference type="EMBL" id="PSU10011.1"/>
    </source>
</evidence>
<reference evidence="1 2" key="1">
    <citation type="submission" date="2018-03" db="EMBL/GenBank/DDBJ databases">
        <title>Whole genome sequencing of Histamine producing bacteria.</title>
        <authorList>
            <person name="Butler K."/>
        </authorList>
    </citation>
    <scope>NUCLEOTIDE SEQUENCE [LARGE SCALE GENOMIC DNA]</scope>
    <source>
        <strain evidence="1 2">DSM 23343</strain>
    </source>
</reference>
<proteinExistence type="predicted"/>
<organism evidence="1 2">
    <name type="scientific">Photobacterium aquimaris</name>
    <dbReference type="NCBI Taxonomy" id="512643"/>
    <lineage>
        <taxon>Bacteria</taxon>
        <taxon>Pseudomonadati</taxon>
        <taxon>Pseudomonadota</taxon>
        <taxon>Gammaproteobacteria</taxon>
        <taxon>Vibrionales</taxon>
        <taxon>Vibrionaceae</taxon>
        <taxon>Photobacterium</taxon>
    </lineage>
</organism>
<dbReference type="Proteomes" id="UP000241858">
    <property type="component" value="Unassembled WGS sequence"/>
</dbReference>
<accession>A0A2T3I0J2</accession>
<sequence length="201" mass="23523">MDFGIKEVWLDGEYTNAFLCVNLTQPDSKWFCEQLPKSNLDFAKAEYTIMTQWNVDDEFDSGIDNYIAGQWIDDLPEDLNDELEDLLADVLDKARSMIQEPHEFELKFGTRNIEHHDNMVAHGYYSGDLALLENKDTNEAYVLFTDRNGHWYYEEHYLTFDSLNEAQNYILSNYHGNEDASDFSISGRIYKDINEKLANRD</sequence>
<dbReference type="AlphaFoldDB" id="A0A2T3I0J2"/>